<protein>
    <submittedName>
        <fullName evidence="2">Serpentine receptor class gamma</fullName>
    </submittedName>
</protein>
<dbReference type="WBParaSite" id="ES5_v2.g17410.t1">
    <property type="protein sequence ID" value="ES5_v2.g17410.t1"/>
    <property type="gene ID" value="ES5_v2.g17410"/>
</dbReference>
<proteinExistence type="predicted"/>
<accession>A0AC34FJ70</accession>
<name>A0AC34FJ70_9BILA</name>
<reference evidence="2" key="1">
    <citation type="submission" date="2022-11" db="UniProtKB">
        <authorList>
            <consortium name="WormBaseParasite"/>
        </authorList>
    </citation>
    <scope>IDENTIFICATION</scope>
</reference>
<dbReference type="Proteomes" id="UP000887579">
    <property type="component" value="Unplaced"/>
</dbReference>
<organism evidence="1 2">
    <name type="scientific">Panagrolaimus sp. ES5</name>
    <dbReference type="NCBI Taxonomy" id="591445"/>
    <lineage>
        <taxon>Eukaryota</taxon>
        <taxon>Metazoa</taxon>
        <taxon>Ecdysozoa</taxon>
        <taxon>Nematoda</taxon>
        <taxon>Chromadorea</taxon>
        <taxon>Rhabditida</taxon>
        <taxon>Tylenchina</taxon>
        <taxon>Panagrolaimomorpha</taxon>
        <taxon>Panagrolaimoidea</taxon>
        <taxon>Panagrolaimidae</taxon>
        <taxon>Panagrolaimus</taxon>
    </lineage>
</organism>
<sequence>MTNSNFMSRFTQYEIVQPWIRSHPLYITICSLVSGYCVYSQAIYHAAIAVNRVWVSLFLIKGGNVKIEKFGNYFIWFLPILALILVSPRAAGTMVYTNDFEVLFAYYKETWVKTYRSIASPIIVLSSSSLSFILTLITIARYRYLFKQINGNNAAMKRDMYLLGHATVTLCFEILVGCYYVAVIISNIYDMPNLLAYSAYAVDYIIDLESVANPIALLIICKFVREDFQEFWFKKFKKDTPTKVVDISFSGNHLTIQP</sequence>
<evidence type="ECO:0000313" key="2">
    <source>
        <dbReference type="WBParaSite" id="ES5_v2.g17410.t1"/>
    </source>
</evidence>
<evidence type="ECO:0000313" key="1">
    <source>
        <dbReference type="Proteomes" id="UP000887579"/>
    </source>
</evidence>